<sequence>NEQNQTEVRNRETWILGDAPSTPDEFEETTIHCSSLVIKIQFPNHAAASPGYIQNLRAEPVTQAPSEIPTPHERLIYYQAEKIGEGIFGRVYKIVRKRDGKIFAAKVFSSLPNKNKR</sequence>
<dbReference type="SUPFAM" id="SSF56112">
    <property type="entry name" value="Protein kinase-like (PK-like)"/>
    <property type="match status" value="1"/>
</dbReference>
<feature type="non-terminal residue" evidence="3">
    <location>
        <position position="1"/>
    </location>
</feature>
<dbReference type="InterPro" id="IPR017441">
    <property type="entry name" value="Protein_kinase_ATP_BS"/>
</dbReference>
<dbReference type="OrthoDB" id="10252171at2759"/>
<organism evidence="3 4">
    <name type="scientific">Cryphonectria parasitica (strain ATCC 38755 / EP155)</name>
    <dbReference type="NCBI Taxonomy" id="660469"/>
    <lineage>
        <taxon>Eukaryota</taxon>
        <taxon>Fungi</taxon>
        <taxon>Dikarya</taxon>
        <taxon>Ascomycota</taxon>
        <taxon>Pezizomycotina</taxon>
        <taxon>Sordariomycetes</taxon>
        <taxon>Sordariomycetidae</taxon>
        <taxon>Diaporthales</taxon>
        <taxon>Cryphonectriaceae</taxon>
        <taxon>Cryphonectria-Endothia species complex</taxon>
        <taxon>Cryphonectria</taxon>
    </lineage>
</organism>
<dbReference type="InterPro" id="IPR011009">
    <property type="entry name" value="Kinase-like_dom_sf"/>
</dbReference>
<dbReference type="RefSeq" id="XP_040779286.1">
    <property type="nucleotide sequence ID" value="XM_040916756.1"/>
</dbReference>
<comment type="caution">
    <text evidence="3">The sequence shown here is derived from an EMBL/GenBank/DDBJ whole genome shotgun (WGS) entry which is preliminary data.</text>
</comment>
<evidence type="ECO:0000256" key="1">
    <source>
        <dbReference type="PROSITE-ProRule" id="PRU10141"/>
    </source>
</evidence>
<dbReference type="GeneID" id="63833885"/>
<dbReference type="PROSITE" id="PS00107">
    <property type="entry name" value="PROTEIN_KINASE_ATP"/>
    <property type="match status" value="1"/>
</dbReference>
<reference evidence="3" key="1">
    <citation type="journal article" date="2020" name="Phytopathology">
        <title>Genome sequence of the chestnut blight fungus Cryphonectria parasitica EP155: A fundamental resource for an archetypical invasive plant pathogen.</title>
        <authorList>
            <person name="Crouch J.A."/>
            <person name="Dawe A."/>
            <person name="Aerts A."/>
            <person name="Barry K."/>
            <person name="Churchill A.C.L."/>
            <person name="Grimwood J."/>
            <person name="Hillman B."/>
            <person name="Milgroom M.G."/>
            <person name="Pangilinan J."/>
            <person name="Smith M."/>
            <person name="Salamov A."/>
            <person name="Schmutz J."/>
            <person name="Yadav J."/>
            <person name="Grigoriev I.V."/>
            <person name="Nuss D."/>
        </authorList>
    </citation>
    <scope>NUCLEOTIDE SEQUENCE</scope>
    <source>
        <strain evidence="3">EP155</strain>
    </source>
</reference>
<evidence type="ECO:0000313" key="4">
    <source>
        <dbReference type="Proteomes" id="UP000803844"/>
    </source>
</evidence>
<keyword evidence="1" id="KW-0067">ATP-binding</keyword>
<dbReference type="GO" id="GO:0005524">
    <property type="term" value="F:ATP binding"/>
    <property type="evidence" value="ECO:0007669"/>
    <property type="project" value="UniProtKB-UniRule"/>
</dbReference>
<dbReference type="Gene3D" id="3.30.200.20">
    <property type="entry name" value="Phosphorylase Kinase, domain 1"/>
    <property type="match status" value="1"/>
</dbReference>
<dbReference type="InterPro" id="IPR000719">
    <property type="entry name" value="Prot_kinase_dom"/>
</dbReference>
<dbReference type="EMBL" id="MU032345">
    <property type="protein sequence ID" value="KAF3768325.1"/>
    <property type="molecule type" value="Genomic_DNA"/>
</dbReference>
<dbReference type="AlphaFoldDB" id="A0A9P4Y8C7"/>
<dbReference type="PROSITE" id="PS50011">
    <property type="entry name" value="PROTEIN_KINASE_DOM"/>
    <property type="match status" value="1"/>
</dbReference>
<feature type="domain" description="Protein kinase" evidence="2">
    <location>
        <begin position="77"/>
        <end position="117"/>
    </location>
</feature>
<gene>
    <name evidence="3" type="ORF">M406DRAFT_251272</name>
</gene>
<dbReference type="Proteomes" id="UP000803844">
    <property type="component" value="Unassembled WGS sequence"/>
</dbReference>
<proteinExistence type="predicted"/>
<accession>A0A9P4Y8C7</accession>
<keyword evidence="4" id="KW-1185">Reference proteome</keyword>
<keyword evidence="1" id="KW-0547">Nucleotide-binding</keyword>
<name>A0A9P4Y8C7_CRYP1</name>
<dbReference type="GO" id="GO:0004672">
    <property type="term" value="F:protein kinase activity"/>
    <property type="evidence" value="ECO:0007669"/>
    <property type="project" value="InterPro"/>
</dbReference>
<evidence type="ECO:0000313" key="3">
    <source>
        <dbReference type="EMBL" id="KAF3768325.1"/>
    </source>
</evidence>
<protein>
    <recommendedName>
        <fullName evidence="2">Protein kinase domain-containing protein</fullName>
    </recommendedName>
</protein>
<feature type="binding site" evidence="1">
    <location>
        <position position="106"/>
    </location>
    <ligand>
        <name>ATP</name>
        <dbReference type="ChEBI" id="CHEBI:30616"/>
    </ligand>
</feature>
<evidence type="ECO:0000259" key="2">
    <source>
        <dbReference type="PROSITE" id="PS50011"/>
    </source>
</evidence>